<name>J3NW59_GAET3</name>
<reference evidence="4" key="5">
    <citation type="submission" date="2018-04" db="UniProtKB">
        <authorList>
            <consortium name="EnsemblFungi"/>
        </authorList>
    </citation>
    <scope>IDENTIFICATION</scope>
    <source>
        <strain evidence="4">R3-111a-1</strain>
    </source>
</reference>
<reference evidence="4" key="4">
    <citation type="journal article" date="2015" name="G3 (Bethesda)">
        <title>Genome sequences of three phytopathogenic species of the Magnaporthaceae family of fungi.</title>
        <authorList>
            <person name="Okagaki L.H."/>
            <person name="Nunes C.C."/>
            <person name="Sailsbery J."/>
            <person name="Clay B."/>
            <person name="Brown D."/>
            <person name="John T."/>
            <person name="Oh Y."/>
            <person name="Young N."/>
            <person name="Fitzgerald M."/>
            <person name="Haas B.J."/>
            <person name="Zeng Q."/>
            <person name="Young S."/>
            <person name="Adiconis X."/>
            <person name="Fan L."/>
            <person name="Levin J.Z."/>
            <person name="Mitchell T.K."/>
            <person name="Okubara P.A."/>
            <person name="Farman M.L."/>
            <person name="Kohn L.M."/>
            <person name="Birren B."/>
            <person name="Ma L.-J."/>
            <person name="Dean R.A."/>
        </authorList>
    </citation>
    <scope>NUCLEOTIDE SEQUENCE</scope>
    <source>
        <strain evidence="4">R3-111a-1</strain>
    </source>
</reference>
<keyword evidence="5" id="KW-1185">Reference proteome</keyword>
<dbReference type="EnsemblFungi" id="EJT75591">
    <property type="protein sequence ID" value="EJT75591"/>
    <property type="gene ID" value="GGTG_05524"/>
</dbReference>
<dbReference type="HOGENOM" id="CLU_068919_0_0_1"/>
<evidence type="ECO:0008006" key="6">
    <source>
        <dbReference type="Google" id="ProtNLM"/>
    </source>
</evidence>
<accession>J3NW59</accession>
<reference evidence="3" key="3">
    <citation type="submission" date="2010-09" db="EMBL/GenBank/DDBJ databases">
        <title>Annotation of Gaeumannomyces graminis var. tritici R3-111a-1.</title>
        <authorList>
            <consortium name="The Broad Institute Genome Sequencing Platform"/>
            <person name="Ma L.-J."/>
            <person name="Dead R."/>
            <person name="Young S.K."/>
            <person name="Zeng Q."/>
            <person name="Gargeya S."/>
            <person name="Fitzgerald M."/>
            <person name="Haas B."/>
            <person name="Abouelleil A."/>
            <person name="Alvarado L."/>
            <person name="Arachchi H.M."/>
            <person name="Berlin A."/>
            <person name="Brown A."/>
            <person name="Chapman S.B."/>
            <person name="Chen Z."/>
            <person name="Dunbar C."/>
            <person name="Freedman E."/>
            <person name="Gearin G."/>
            <person name="Gellesch M."/>
            <person name="Goldberg J."/>
            <person name="Griggs A."/>
            <person name="Gujja S."/>
            <person name="Heiman D."/>
            <person name="Howarth C."/>
            <person name="Larson L."/>
            <person name="Lui A."/>
            <person name="MacDonald P.J.P."/>
            <person name="Mehta T."/>
            <person name="Montmayeur A."/>
            <person name="Murphy C."/>
            <person name="Neiman D."/>
            <person name="Pearson M."/>
            <person name="Priest M."/>
            <person name="Roberts A."/>
            <person name="Saif S."/>
            <person name="Shea T."/>
            <person name="Shenoy N."/>
            <person name="Sisk P."/>
            <person name="Stolte C."/>
            <person name="Sykes S."/>
            <person name="Yandava C."/>
            <person name="Wortman J."/>
            <person name="Nusbaum C."/>
            <person name="Birren B."/>
        </authorList>
    </citation>
    <scope>NUCLEOTIDE SEQUENCE</scope>
    <source>
        <strain evidence="3">R3-111a-1</strain>
    </source>
</reference>
<evidence type="ECO:0000256" key="1">
    <source>
        <dbReference type="SAM" id="MobiDB-lite"/>
    </source>
</evidence>
<evidence type="ECO:0000313" key="4">
    <source>
        <dbReference type="EnsemblFungi" id="EJT75591"/>
    </source>
</evidence>
<organism evidence="3">
    <name type="scientific">Gaeumannomyces tritici (strain R3-111a-1)</name>
    <name type="common">Wheat and barley take-all root rot fungus</name>
    <name type="synonym">Gaeumannomyces graminis var. tritici</name>
    <dbReference type="NCBI Taxonomy" id="644352"/>
    <lineage>
        <taxon>Eukaryota</taxon>
        <taxon>Fungi</taxon>
        <taxon>Dikarya</taxon>
        <taxon>Ascomycota</taxon>
        <taxon>Pezizomycotina</taxon>
        <taxon>Sordariomycetes</taxon>
        <taxon>Sordariomycetidae</taxon>
        <taxon>Magnaporthales</taxon>
        <taxon>Magnaporthaceae</taxon>
        <taxon>Gaeumannomyces</taxon>
    </lineage>
</organism>
<proteinExistence type="predicted"/>
<dbReference type="EMBL" id="GL385397">
    <property type="protein sequence ID" value="EJT75591.1"/>
    <property type="molecule type" value="Genomic_DNA"/>
</dbReference>
<reference evidence="5" key="1">
    <citation type="submission" date="2010-07" db="EMBL/GenBank/DDBJ databases">
        <title>The genome sequence of Gaeumannomyces graminis var. tritici strain R3-111a-1.</title>
        <authorList>
            <consortium name="The Broad Institute Genome Sequencing Platform"/>
            <person name="Ma L.-J."/>
            <person name="Dead R."/>
            <person name="Young S."/>
            <person name="Zeng Q."/>
            <person name="Koehrsen M."/>
            <person name="Alvarado L."/>
            <person name="Berlin A."/>
            <person name="Chapman S.B."/>
            <person name="Chen Z."/>
            <person name="Freedman E."/>
            <person name="Gellesch M."/>
            <person name="Goldberg J."/>
            <person name="Griggs A."/>
            <person name="Gujja S."/>
            <person name="Heilman E.R."/>
            <person name="Heiman D."/>
            <person name="Hepburn T."/>
            <person name="Howarth C."/>
            <person name="Jen D."/>
            <person name="Larson L."/>
            <person name="Mehta T."/>
            <person name="Neiman D."/>
            <person name="Pearson M."/>
            <person name="Roberts A."/>
            <person name="Saif S."/>
            <person name="Shea T."/>
            <person name="Shenoy N."/>
            <person name="Sisk P."/>
            <person name="Stolte C."/>
            <person name="Sykes S."/>
            <person name="Walk T."/>
            <person name="White J."/>
            <person name="Yandava C."/>
            <person name="Haas B."/>
            <person name="Nusbaum C."/>
            <person name="Birren B."/>
        </authorList>
    </citation>
    <scope>NUCLEOTIDE SEQUENCE [LARGE SCALE GENOMIC DNA]</scope>
    <source>
        <strain evidence="5">R3-111a-1</strain>
    </source>
</reference>
<evidence type="ECO:0000256" key="2">
    <source>
        <dbReference type="SAM" id="Phobius"/>
    </source>
</evidence>
<feature type="transmembrane region" description="Helical" evidence="2">
    <location>
        <begin position="148"/>
        <end position="167"/>
    </location>
</feature>
<keyword evidence="2" id="KW-0812">Transmembrane</keyword>
<dbReference type="eggNOG" id="ENOG502RW2W">
    <property type="taxonomic scope" value="Eukaryota"/>
</dbReference>
<dbReference type="GeneID" id="20345982"/>
<dbReference type="OrthoDB" id="4577073at2759"/>
<feature type="compositionally biased region" description="Polar residues" evidence="1">
    <location>
        <begin position="206"/>
        <end position="223"/>
    </location>
</feature>
<evidence type="ECO:0000313" key="3">
    <source>
        <dbReference type="EMBL" id="EJT75591.1"/>
    </source>
</evidence>
<dbReference type="Proteomes" id="UP000006039">
    <property type="component" value="Unassembled WGS sequence"/>
</dbReference>
<gene>
    <name evidence="4" type="primary">20345982</name>
    <name evidence="3" type="ORF">GGTG_05524</name>
</gene>
<dbReference type="VEuPathDB" id="FungiDB:GGTG_05524"/>
<keyword evidence="2" id="KW-0472">Membrane</keyword>
<dbReference type="RefSeq" id="XP_009221591.1">
    <property type="nucleotide sequence ID" value="XM_009223327.1"/>
</dbReference>
<dbReference type="AlphaFoldDB" id="J3NW59"/>
<feature type="compositionally biased region" description="Low complexity" evidence="1">
    <location>
        <begin position="193"/>
        <end position="205"/>
    </location>
</feature>
<dbReference type="STRING" id="644352.J3NW59"/>
<feature type="region of interest" description="Disordered" evidence="1">
    <location>
        <begin position="181"/>
        <end position="223"/>
    </location>
</feature>
<reference evidence="3" key="2">
    <citation type="submission" date="2010-07" db="EMBL/GenBank/DDBJ databases">
        <authorList>
            <consortium name="The Broad Institute Genome Sequencing Platform"/>
            <consortium name="Broad Institute Genome Sequencing Center for Infectious Disease"/>
            <person name="Ma L.-J."/>
            <person name="Dead R."/>
            <person name="Young S."/>
            <person name="Zeng Q."/>
            <person name="Koehrsen M."/>
            <person name="Alvarado L."/>
            <person name="Berlin A."/>
            <person name="Chapman S.B."/>
            <person name="Chen Z."/>
            <person name="Freedman E."/>
            <person name="Gellesch M."/>
            <person name="Goldberg J."/>
            <person name="Griggs A."/>
            <person name="Gujja S."/>
            <person name="Heilman E.R."/>
            <person name="Heiman D."/>
            <person name="Hepburn T."/>
            <person name="Howarth C."/>
            <person name="Jen D."/>
            <person name="Larson L."/>
            <person name="Mehta T."/>
            <person name="Neiman D."/>
            <person name="Pearson M."/>
            <person name="Roberts A."/>
            <person name="Saif S."/>
            <person name="Shea T."/>
            <person name="Shenoy N."/>
            <person name="Sisk P."/>
            <person name="Stolte C."/>
            <person name="Sykes S."/>
            <person name="Walk T."/>
            <person name="White J."/>
            <person name="Yandava C."/>
            <person name="Haas B."/>
            <person name="Nusbaum C."/>
            <person name="Birren B."/>
        </authorList>
    </citation>
    <scope>NUCLEOTIDE SEQUENCE</scope>
    <source>
        <strain evidence="3">R3-111a-1</strain>
    </source>
</reference>
<evidence type="ECO:0000313" key="5">
    <source>
        <dbReference type="Proteomes" id="UP000006039"/>
    </source>
</evidence>
<keyword evidence="2" id="KW-1133">Transmembrane helix</keyword>
<sequence>MAGDDFGKLIQGAALWCQKVGTARVPRERRRAEGRTASVPSNLLIVLHHFYNIHHCEVTSCKKTRINRHYTMANFKGHDHEGLQIVDRHDGLQVLQMEKEPYTPGQVAVSPSHHAESETVGTWHQSSPVAEARHRESARILGLRRPTFWLLVSNVVLAIALIVVGVVPAQMNRKIEGGSGASGIAQGPAGGCSTSNTTTTSSTTSAPVQPTALSQPDSNSPKVCFSTTTPLAPGADPAIPPGIECPVPAGRANYTVPGTGLTFQKLCGTDFGGNDMGRFPVRGMDDCLALCAQLNLFPASEAGRCVGATWVYGDGPQGAGVSFCFPKNDTSRASQRAGTESARLLL</sequence>
<protein>
    <recommendedName>
        <fullName evidence="6">Apple domain-containing protein</fullName>
    </recommendedName>
</protein>